<organism evidence="4 5">
    <name type="scientific">Stegodyphus mimosarum</name>
    <name type="common">African social velvet spider</name>
    <dbReference type="NCBI Taxonomy" id="407821"/>
    <lineage>
        <taxon>Eukaryota</taxon>
        <taxon>Metazoa</taxon>
        <taxon>Ecdysozoa</taxon>
        <taxon>Arthropoda</taxon>
        <taxon>Chelicerata</taxon>
        <taxon>Arachnida</taxon>
        <taxon>Araneae</taxon>
        <taxon>Araneomorphae</taxon>
        <taxon>Entelegynae</taxon>
        <taxon>Eresoidea</taxon>
        <taxon>Eresidae</taxon>
        <taxon>Stegodyphus</taxon>
    </lineage>
</organism>
<dbReference type="EMBL" id="KK119887">
    <property type="protein sequence ID" value="KFM76975.1"/>
    <property type="molecule type" value="Genomic_DNA"/>
</dbReference>
<evidence type="ECO:0000313" key="4">
    <source>
        <dbReference type="EMBL" id="KFM76975.1"/>
    </source>
</evidence>
<evidence type="ECO:0000256" key="1">
    <source>
        <dbReference type="ARBA" id="ARBA00023157"/>
    </source>
</evidence>
<dbReference type="OrthoDB" id="6369184at2759"/>
<gene>
    <name evidence="4" type="ORF">X975_14076</name>
</gene>
<evidence type="ECO:0000259" key="3">
    <source>
        <dbReference type="PROSITE" id="PS01180"/>
    </source>
</evidence>
<dbReference type="PROSITE" id="PS01180">
    <property type="entry name" value="CUB"/>
    <property type="match status" value="1"/>
</dbReference>
<dbReference type="PANTHER" id="PTHR47537">
    <property type="entry name" value="CUBILIN"/>
    <property type="match status" value="1"/>
</dbReference>
<keyword evidence="5" id="KW-1185">Reference proteome</keyword>
<dbReference type="AlphaFoldDB" id="A0A087UHY6"/>
<evidence type="ECO:0000256" key="2">
    <source>
        <dbReference type="PROSITE-ProRule" id="PRU00059"/>
    </source>
</evidence>
<dbReference type="CDD" id="cd00041">
    <property type="entry name" value="CUB"/>
    <property type="match status" value="1"/>
</dbReference>
<feature type="non-terminal residue" evidence="4">
    <location>
        <position position="218"/>
    </location>
</feature>
<sequence length="218" mass="24660">MFTGDPTWACAKANTSPLTKTGLIMEKQMFTTEVGILYENQYTFPCVWTNSRRTLPLQLSCLNSPDVILVYDGSNKSAPIIGHLCNTNTFVELVSTGSNLFVEFHSRSHFPGQGFKASYFFDSGPQPPRINDIDVPYMGCPCRMGRWEKWDKSLTTRGNETTFLHDISLCLRNESELEELLEVISPPPLIYTVHHAASCSRMLLSVRHRLDFTVDVLM</sequence>
<dbReference type="Pfam" id="PF00431">
    <property type="entry name" value="CUB"/>
    <property type="match status" value="1"/>
</dbReference>
<dbReference type="GO" id="GO:0005886">
    <property type="term" value="C:plasma membrane"/>
    <property type="evidence" value="ECO:0007669"/>
    <property type="project" value="TreeGrafter"/>
</dbReference>
<keyword evidence="1" id="KW-1015">Disulfide bond</keyword>
<dbReference type="STRING" id="407821.A0A087UHY6"/>
<name>A0A087UHY6_STEMI</name>
<feature type="domain" description="CUB" evidence="3">
    <location>
        <begin position="66"/>
        <end position="122"/>
    </location>
</feature>
<dbReference type="Proteomes" id="UP000054359">
    <property type="component" value="Unassembled WGS sequence"/>
</dbReference>
<proteinExistence type="predicted"/>
<accession>A0A087UHY6</accession>
<protein>
    <recommendedName>
        <fullName evidence="3">CUB domain-containing protein</fullName>
    </recommendedName>
</protein>
<dbReference type="Gene3D" id="2.60.120.290">
    <property type="entry name" value="Spermadhesin, CUB domain"/>
    <property type="match status" value="1"/>
</dbReference>
<comment type="caution">
    <text evidence="2">Lacks conserved residue(s) required for the propagation of feature annotation.</text>
</comment>
<dbReference type="InterPro" id="IPR000859">
    <property type="entry name" value="CUB_dom"/>
</dbReference>
<dbReference type="InterPro" id="IPR053207">
    <property type="entry name" value="Non-NMDA_GluR_Accessory"/>
</dbReference>
<evidence type="ECO:0000313" key="5">
    <source>
        <dbReference type="Proteomes" id="UP000054359"/>
    </source>
</evidence>
<dbReference type="PANTHER" id="PTHR47537:SF2">
    <property type="entry name" value="CUBILIN"/>
    <property type="match status" value="1"/>
</dbReference>
<dbReference type="SUPFAM" id="SSF49854">
    <property type="entry name" value="Spermadhesin, CUB domain"/>
    <property type="match status" value="1"/>
</dbReference>
<reference evidence="4 5" key="1">
    <citation type="submission" date="2013-11" db="EMBL/GenBank/DDBJ databases">
        <title>Genome sequencing of Stegodyphus mimosarum.</title>
        <authorList>
            <person name="Bechsgaard J."/>
        </authorList>
    </citation>
    <scope>NUCLEOTIDE SEQUENCE [LARGE SCALE GENOMIC DNA]</scope>
</reference>
<dbReference type="InterPro" id="IPR035914">
    <property type="entry name" value="Sperma_CUB_dom_sf"/>
</dbReference>